<evidence type="ECO:0000313" key="2">
    <source>
        <dbReference type="EMBL" id="JAG30922.1"/>
    </source>
</evidence>
<evidence type="ECO:0000313" key="3">
    <source>
        <dbReference type="EMBL" id="JAQ12415.1"/>
    </source>
</evidence>
<keyword evidence="2" id="KW-0418">Kinase</keyword>
<proteinExistence type="predicted"/>
<reference evidence="2" key="2">
    <citation type="submission" date="2014-07" db="EMBL/GenBank/DDBJ databases">
        <authorList>
            <person name="Hull J."/>
        </authorList>
    </citation>
    <scope>NUCLEOTIDE SEQUENCE</scope>
</reference>
<dbReference type="AlphaFoldDB" id="A0A0A9YCW2"/>
<keyword evidence="2" id="KW-0808">Transferase</keyword>
<feature type="compositionally biased region" description="Polar residues" evidence="1">
    <location>
        <begin position="58"/>
        <end position="82"/>
    </location>
</feature>
<feature type="region of interest" description="Disordered" evidence="1">
    <location>
        <begin position="23"/>
        <end position="90"/>
    </location>
</feature>
<reference evidence="2" key="1">
    <citation type="journal article" date="2014" name="PLoS ONE">
        <title>Transcriptome-Based Identification of ABC Transporters in the Western Tarnished Plant Bug Lygus hesperus.</title>
        <authorList>
            <person name="Hull J.J."/>
            <person name="Chaney K."/>
            <person name="Geib S.M."/>
            <person name="Fabrick J.A."/>
            <person name="Brent C.S."/>
            <person name="Walsh D."/>
            <person name="Lavine L.C."/>
        </authorList>
    </citation>
    <scope>NUCLEOTIDE SEQUENCE</scope>
</reference>
<reference evidence="3" key="3">
    <citation type="journal article" date="2016" name="Gigascience">
        <title>De novo construction of an expanded transcriptome assembly for the western tarnished plant bug, Lygus hesperus.</title>
        <authorList>
            <person name="Tassone E.E."/>
            <person name="Geib S.M."/>
            <person name="Hall B."/>
            <person name="Fabrick J.A."/>
            <person name="Brent C.S."/>
            <person name="Hull J.J."/>
        </authorList>
    </citation>
    <scope>NUCLEOTIDE SEQUENCE</scope>
</reference>
<name>A0A0A9YCW2_LYGHE</name>
<dbReference type="EMBL" id="GDHC01006214">
    <property type="protein sequence ID" value="JAQ12415.1"/>
    <property type="molecule type" value="Transcribed_RNA"/>
</dbReference>
<protein>
    <submittedName>
        <fullName evidence="2">Serine/threonine-protein kinase VRK1</fullName>
    </submittedName>
</protein>
<gene>
    <name evidence="2" type="primary">vrk1_0</name>
    <name evidence="2" type="ORF">CM83_7387</name>
    <name evidence="3" type="ORF">g.7465</name>
</gene>
<dbReference type="EMBL" id="GBHO01012682">
    <property type="protein sequence ID" value="JAG30922.1"/>
    <property type="molecule type" value="Transcribed_RNA"/>
</dbReference>
<evidence type="ECO:0000256" key="1">
    <source>
        <dbReference type="SAM" id="MobiDB-lite"/>
    </source>
</evidence>
<sequence>MHWVMLVPPTKTQPTCKAIATTCAHGTKSGRKRDEEEVAASTITTTTTSQGKRKRARSQNTSYDEVDSSQTDESGSKQTCQQAGAKATVVASKKPFATSHGEPVHYGNFSVLDLLQQT</sequence>
<organism evidence="2">
    <name type="scientific">Lygus hesperus</name>
    <name type="common">Western plant bug</name>
    <dbReference type="NCBI Taxonomy" id="30085"/>
    <lineage>
        <taxon>Eukaryota</taxon>
        <taxon>Metazoa</taxon>
        <taxon>Ecdysozoa</taxon>
        <taxon>Arthropoda</taxon>
        <taxon>Hexapoda</taxon>
        <taxon>Insecta</taxon>
        <taxon>Pterygota</taxon>
        <taxon>Neoptera</taxon>
        <taxon>Paraneoptera</taxon>
        <taxon>Hemiptera</taxon>
        <taxon>Heteroptera</taxon>
        <taxon>Panheteroptera</taxon>
        <taxon>Cimicomorpha</taxon>
        <taxon>Miridae</taxon>
        <taxon>Mirini</taxon>
        <taxon>Lygus</taxon>
    </lineage>
</organism>
<accession>A0A0A9YCW2</accession>
<dbReference type="GO" id="GO:0016301">
    <property type="term" value="F:kinase activity"/>
    <property type="evidence" value="ECO:0007669"/>
    <property type="project" value="UniProtKB-KW"/>
</dbReference>